<dbReference type="Proteomes" id="UP000270296">
    <property type="component" value="Unassembled WGS sequence"/>
</dbReference>
<dbReference type="SUPFAM" id="SSF53300">
    <property type="entry name" value="vWA-like"/>
    <property type="match status" value="1"/>
</dbReference>
<evidence type="ECO:0000313" key="4">
    <source>
        <dbReference type="Proteomes" id="UP000270296"/>
    </source>
</evidence>
<feature type="signal peptide" evidence="1">
    <location>
        <begin position="1"/>
        <end position="26"/>
    </location>
</feature>
<reference evidence="3 4" key="2">
    <citation type="submission" date="2018-11" db="EMBL/GenBank/DDBJ databases">
        <authorList>
            <consortium name="Pathogen Informatics"/>
        </authorList>
    </citation>
    <scope>NUCLEOTIDE SEQUENCE [LARGE SCALE GENOMIC DNA]</scope>
</reference>
<keyword evidence="4" id="KW-1185">Reference proteome</keyword>
<protein>
    <submittedName>
        <fullName evidence="5">VWFA domain-containing protein</fullName>
    </submittedName>
</protein>
<dbReference type="PROSITE" id="PS50234">
    <property type="entry name" value="VWFA"/>
    <property type="match status" value="1"/>
</dbReference>
<gene>
    <name evidence="3" type="ORF">SBAD_LOCUS7502</name>
</gene>
<evidence type="ECO:0000259" key="2">
    <source>
        <dbReference type="PROSITE" id="PS50234"/>
    </source>
</evidence>
<dbReference type="InterPro" id="IPR050525">
    <property type="entry name" value="ECM_Assembly_Org"/>
</dbReference>
<evidence type="ECO:0000256" key="1">
    <source>
        <dbReference type="SAM" id="SignalP"/>
    </source>
</evidence>
<name>A0A183IV55_9BILA</name>
<dbReference type="EMBL" id="UZAM01010685">
    <property type="protein sequence ID" value="VDP13338.1"/>
    <property type="molecule type" value="Genomic_DNA"/>
</dbReference>
<dbReference type="Gene3D" id="3.40.50.410">
    <property type="entry name" value="von Willebrand factor, type A domain"/>
    <property type="match status" value="1"/>
</dbReference>
<feature type="chain" id="PRO_5043140290" evidence="1">
    <location>
        <begin position="27"/>
        <end position="237"/>
    </location>
</feature>
<dbReference type="OrthoDB" id="6132182at2759"/>
<proteinExistence type="predicted"/>
<feature type="domain" description="VWFA" evidence="2">
    <location>
        <begin position="55"/>
        <end position="225"/>
    </location>
</feature>
<accession>A0A183IV55</accession>
<dbReference type="AlphaFoldDB" id="A0A183IV55"/>
<dbReference type="PANTHER" id="PTHR24020">
    <property type="entry name" value="COLLAGEN ALPHA"/>
    <property type="match status" value="1"/>
</dbReference>
<keyword evidence="1" id="KW-0732">Signal</keyword>
<dbReference type="SMART" id="SM00327">
    <property type="entry name" value="VWA"/>
    <property type="match status" value="1"/>
</dbReference>
<dbReference type="PANTHER" id="PTHR24020:SF84">
    <property type="entry name" value="VWFA DOMAIN-CONTAINING PROTEIN"/>
    <property type="match status" value="1"/>
</dbReference>
<dbReference type="CDD" id="cd01450">
    <property type="entry name" value="vWFA_subfamily_ECM"/>
    <property type="match status" value="1"/>
</dbReference>
<dbReference type="InterPro" id="IPR036465">
    <property type="entry name" value="vWFA_dom_sf"/>
</dbReference>
<sequence>MAHFPLVIGLSLDILTFSMRIALVESHPLGDSPLPVRDYLFPTADDLICRPAAVDLVILVDTSNSMDDIFKEEKAVLFKMSKFLPVSATGTMVCFIQYSNKPLLVMPFSDAQSPLSLYNATKSLEALGGETHTAEAVLFALEQLKLNGRRSATKVLVLLSDGNSINSWNVVEETAKELRKSKVNVIVVALGSQLFMPELKLYAGSMDSVYDEGNIDKLEGVLRDIVGDRCRVSGSED</sequence>
<dbReference type="Pfam" id="PF00092">
    <property type="entry name" value="VWA"/>
    <property type="match status" value="1"/>
</dbReference>
<organism evidence="5">
    <name type="scientific">Soboliphyme baturini</name>
    <dbReference type="NCBI Taxonomy" id="241478"/>
    <lineage>
        <taxon>Eukaryota</taxon>
        <taxon>Metazoa</taxon>
        <taxon>Ecdysozoa</taxon>
        <taxon>Nematoda</taxon>
        <taxon>Enoplea</taxon>
        <taxon>Dorylaimia</taxon>
        <taxon>Dioctophymatida</taxon>
        <taxon>Dioctophymatoidea</taxon>
        <taxon>Soboliphymatidae</taxon>
        <taxon>Soboliphyme</taxon>
    </lineage>
</organism>
<reference evidence="5" key="1">
    <citation type="submission" date="2016-06" db="UniProtKB">
        <authorList>
            <consortium name="WormBaseParasite"/>
        </authorList>
    </citation>
    <scope>IDENTIFICATION</scope>
</reference>
<evidence type="ECO:0000313" key="3">
    <source>
        <dbReference type="EMBL" id="VDP13338.1"/>
    </source>
</evidence>
<dbReference type="WBParaSite" id="SBAD_0000778701-mRNA-1">
    <property type="protein sequence ID" value="SBAD_0000778701-mRNA-1"/>
    <property type="gene ID" value="SBAD_0000778701"/>
</dbReference>
<evidence type="ECO:0000313" key="5">
    <source>
        <dbReference type="WBParaSite" id="SBAD_0000778701-mRNA-1"/>
    </source>
</evidence>
<dbReference type="InterPro" id="IPR002035">
    <property type="entry name" value="VWF_A"/>
</dbReference>